<gene>
    <name evidence="1" type="ORF">QFC19_001390</name>
</gene>
<sequence length="1086" mass="113917">MSSSAAFSPYTSSLRRQFFDGQASNPIGQPASIQEGSYLKAIGSARLDGQVVSPPPSGSSYVDPYAQPAQERSRERKERQKLPHTLSGGASFELPPPGEASPAGDRIRSRFDSFNAGNSAGGNSTSPFAAGSGLGFGGSLTQSGARPSFGITSSVSATASTFPHAGHTSLGFGHLASDRDREADRLHDGAPTGFYKGFLNVPMPGTGTRSNSFSGGEWRSPRAMVPVMPSLPSSAALDHYPTSSQPPGGHSQQNLNVDPTQFAETFSDTSSPPSSPRMGSRALQSGEGRGGASRLSARPHSPPRATAFVSRSRSQSFATSGLRPTLGSGLIPMPMLTISANQHAETHSPHITIGSSGNAPTSPWGPSTSPYGRDAFGAANNRVLSDEDITPTNGPDAWQQQRQAERERDKHTHADLANSLQAVLGGLHDQNGGEPQNHDIGNGSSGALDEYTNGSANRNGNENENGNGNGDNASSNGNGVNIRSGASSRRHSVSVVGGPSARTRGFGLPGFGFSDANNTNVVHRHGPVHQAERESIYPQPFGGSNGRFRAGDQPQIATLGSRHLGGYTDDDLLASGFSNQLNLRLEGDQAPSSVAASGAVPIGRRTSTMSSVPGVNVHTSNVNGPGQSHSYGLSPSGLNPSGRDYFGGSPSQSSASPPYSNIETYMHGSAPGPGPMAGANAWPGTADRFRNANNLGSPGSDWSSSTSGLNVMSGNPSTLSSLAPGSAVSDNTGHIGNRGMRAQNGGFVAAPGQPVHMPQGAYANGNSHNAISQAPAVANGPPFVHQRVPGQPMNMIGGFQPVGARGPQGMSAPRPPIPQPYGMAPIPISQNGSRFVPPHTVQPGSAQHRQPSGSNNGHMAGYPPPAVGTSGPSPFTGPNAAGSVLSHNNDEFGRGVSLNNISPHTKLYIVEFKEGRTDLFYPVDPSQRYYEGDLVIVEADRGQDLGRIINDTVSLEDVQDFVAARKQATAQAPSRQLQLGVLQAQLRGVDVGYADPAETAAVQGLNKEILPKRIFRIATRADLQLMQAKRQDEERALALCRSKVLQRGLPMQVHAAEYQWDRRKLTFYFTAAKRIDFRDLVKELFR</sequence>
<comment type="caution">
    <text evidence="1">The sequence shown here is derived from an EMBL/GenBank/DDBJ whole genome shotgun (WGS) entry which is preliminary data.</text>
</comment>
<organism evidence="1 2">
    <name type="scientific">Naganishia cerealis</name>
    <dbReference type="NCBI Taxonomy" id="610337"/>
    <lineage>
        <taxon>Eukaryota</taxon>
        <taxon>Fungi</taxon>
        <taxon>Dikarya</taxon>
        <taxon>Basidiomycota</taxon>
        <taxon>Agaricomycotina</taxon>
        <taxon>Tremellomycetes</taxon>
        <taxon>Filobasidiales</taxon>
        <taxon>Filobasidiaceae</taxon>
        <taxon>Naganishia</taxon>
    </lineage>
</organism>
<proteinExistence type="predicted"/>
<dbReference type="Proteomes" id="UP001241377">
    <property type="component" value="Unassembled WGS sequence"/>
</dbReference>
<name>A0ACC2WIH7_9TREE</name>
<evidence type="ECO:0000313" key="1">
    <source>
        <dbReference type="EMBL" id="KAJ9110881.1"/>
    </source>
</evidence>
<dbReference type="EMBL" id="JASBWR010000010">
    <property type="protein sequence ID" value="KAJ9110881.1"/>
    <property type="molecule type" value="Genomic_DNA"/>
</dbReference>
<accession>A0ACC2WIH7</accession>
<reference evidence="1" key="1">
    <citation type="submission" date="2023-04" db="EMBL/GenBank/DDBJ databases">
        <title>Draft Genome sequencing of Naganishia species isolated from polar environments using Oxford Nanopore Technology.</title>
        <authorList>
            <person name="Leo P."/>
            <person name="Venkateswaran K."/>
        </authorList>
    </citation>
    <scope>NUCLEOTIDE SEQUENCE</scope>
    <source>
        <strain evidence="1">MNA-CCFEE 5261</strain>
    </source>
</reference>
<keyword evidence="2" id="KW-1185">Reference proteome</keyword>
<evidence type="ECO:0000313" key="2">
    <source>
        <dbReference type="Proteomes" id="UP001241377"/>
    </source>
</evidence>
<protein>
    <submittedName>
        <fullName evidence="1">Uncharacterized protein</fullName>
    </submittedName>
</protein>